<evidence type="ECO:0000256" key="3">
    <source>
        <dbReference type="ARBA" id="ARBA00023163"/>
    </source>
</evidence>
<dbReference type="Pfam" id="PF12833">
    <property type="entry name" value="HTH_18"/>
    <property type="match status" value="1"/>
</dbReference>
<keyword evidence="3" id="KW-0804">Transcription</keyword>
<dbReference type="SUPFAM" id="SSF51182">
    <property type="entry name" value="RmlC-like cupins"/>
    <property type="match status" value="1"/>
</dbReference>
<dbReference type="InterPro" id="IPR011051">
    <property type="entry name" value="RmlC_Cupin_sf"/>
</dbReference>
<dbReference type="Gene3D" id="1.10.10.60">
    <property type="entry name" value="Homeodomain-like"/>
    <property type="match status" value="2"/>
</dbReference>
<dbReference type="EMBL" id="JAVDTR010000010">
    <property type="protein sequence ID" value="MDR6725114.1"/>
    <property type="molecule type" value="Genomic_DNA"/>
</dbReference>
<dbReference type="RefSeq" id="WP_056696610.1">
    <property type="nucleotide sequence ID" value="NZ_JAVDTR010000010.1"/>
</dbReference>
<dbReference type="SMART" id="SM00342">
    <property type="entry name" value="HTH_ARAC"/>
    <property type="match status" value="1"/>
</dbReference>
<reference evidence="5" key="1">
    <citation type="submission" date="2023-07" db="EMBL/GenBank/DDBJ databases">
        <title>Sorghum-associated microbial communities from plants grown in Nebraska, USA.</title>
        <authorList>
            <person name="Schachtman D."/>
        </authorList>
    </citation>
    <scope>NUCLEOTIDE SEQUENCE</scope>
    <source>
        <strain evidence="5">BE80</strain>
    </source>
</reference>
<dbReference type="InterPro" id="IPR018062">
    <property type="entry name" value="HTH_AraC-typ_CS"/>
</dbReference>
<dbReference type="Pfam" id="PF02311">
    <property type="entry name" value="AraC_binding"/>
    <property type="match status" value="1"/>
</dbReference>
<keyword evidence="1" id="KW-0805">Transcription regulation</keyword>
<dbReference type="Gene3D" id="2.60.120.10">
    <property type="entry name" value="Jelly Rolls"/>
    <property type="match status" value="1"/>
</dbReference>
<dbReference type="GO" id="GO:0043565">
    <property type="term" value="F:sequence-specific DNA binding"/>
    <property type="evidence" value="ECO:0007669"/>
    <property type="project" value="InterPro"/>
</dbReference>
<dbReference type="PANTHER" id="PTHR43280">
    <property type="entry name" value="ARAC-FAMILY TRANSCRIPTIONAL REGULATOR"/>
    <property type="match status" value="1"/>
</dbReference>
<dbReference type="GO" id="GO:0003700">
    <property type="term" value="F:DNA-binding transcription factor activity"/>
    <property type="evidence" value="ECO:0007669"/>
    <property type="project" value="InterPro"/>
</dbReference>
<dbReference type="InterPro" id="IPR018060">
    <property type="entry name" value="HTH_AraC"/>
</dbReference>
<evidence type="ECO:0000256" key="2">
    <source>
        <dbReference type="ARBA" id="ARBA00023125"/>
    </source>
</evidence>
<feature type="domain" description="HTH araC/xylS-type" evidence="4">
    <location>
        <begin position="195"/>
        <end position="293"/>
    </location>
</feature>
<keyword evidence="5" id="KW-0413">Isomerase</keyword>
<evidence type="ECO:0000259" key="4">
    <source>
        <dbReference type="PROSITE" id="PS01124"/>
    </source>
</evidence>
<name>A0AAP5H722_PAEAM</name>
<dbReference type="GO" id="GO:0016853">
    <property type="term" value="F:isomerase activity"/>
    <property type="evidence" value="ECO:0007669"/>
    <property type="project" value="UniProtKB-KW"/>
</dbReference>
<sequence length="304" mass="35615">MVDKTEFHIDQNLKELTEHRTVSLPIACYETTIIHNVHGHIPLHWHDELQFVFVMQGEALFRVNQEEIGVPEGNGIFINSGSMHMAEDIEEGNVCKYICLNLSPQFILPAELYMKFVHPYVTATNVPYLLIRGDQSWGVKILQAIQVIKQNLRTQPVHYELDISAQLLTIWKQFISNGCLLEYDPNEIRRNQRMKGMLEWIHVHYAEPVKLKDIAKAGQLSRSETCRYFKQMLRTTPIHYVMEYRIRKSLELLQLPEMSITEIAYQVGFNSTSYYINQFGKIMNTTPLKFRREIELKRRVDMNG</sequence>
<dbReference type="PROSITE" id="PS00041">
    <property type="entry name" value="HTH_ARAC_FAMILY_1"/>
    <property type="match status" value="1"/>
</dbReference>
<dbReference type="InterPro" id="IPR003313">
    <property type="entry name" value="AraC-bd"/>
</dbReference>
<dbReference type="InterPro" id="IPR009057">
    <property type="entry name" value="Homeodomain-like_sf"/>
</dbReference>
<dbReference type="SUPFAM" id="SSF46689">
    <property type="entry name" value="Homeodomain-like"/>
    <property type="match status" value="2"/>
</dbReference>
<dbReference type="InterPro" id="IPR014710">
    <property type="entry name" value="RmlC-like_jellyroll"/>
</dbReference>
<evidence type="ECO:0000313" key="5">
    <source>
        <dbReference type="EMBL" id="MDR6725114.1"/>
    </source>
</evidence>
<dbReference type="Proteomes" id="UP001254832">
    <property type="component" value="Unassembled WGS sequence"/>
</dbReference>
<dbReference type="CDD" id="cd02208">
    <property type="entry name" value="cupin_RmlC-like"/>
    <property type="match status" value="1"/>
</dbReference>
<gene>
    <name evidence="5" type="ORF">J2W91_003613</name>
</gene>
<proteinExistence type="predicted"/>
<protein>
    <submittedName>
        <fullName evidence="5">AraC-like DNA-binding protein/mannose-6-phosphate isomerase-like protein (Cupin superfamily)</fullName>
    </submittedName>
</protein>
<dbReference type="PROSITE" id="PS01124">
    <property type="entry name" value="HTH_ARAC_FAMILY_2"/>
    <property type="match status" value="1"/>
</dbReference>
<evidence type="ECO:0000313" key="6">
    <source>
        <dbReference type="Proteomes" id="UP001254832"/>
    </source>
</evidence>
<keyword evidence="2 5" id="KW-0238">DNA-binding</keyword>
<comment type="caution">
    <text evidence="5">The sequence shown here is derived from an EMBL/GenBank/DDBJ whole genome shotgun (WGS) entry which is preliminary data.</text>
</comment>
<organism evidence="5 6">
    <name type="scientific">Paenibacillus amylolyticus</name>
    <dbReference type="NCBI Taxonomy" id="1451"/>
    <lineage>
        <taxon>Bacteria</taxon>
        <taxon>Bacillati</taxon>
        <taxon>Bacillota</taxon>
        <taxon>Bacilli</taxon>
        <taxon>Bacillales</taxon>
        <taxon>Paenibacillaceae</taxon>
        <taxon>Paenibacillus</taxon>
    </lineage>
</organism>
<evidence type="ECO:0000256" key="1">
    <source>
        <dbReference type="ARBA" id="ARBA00023015"/>
    </source>
</evidence>
<accession>A0AAP5H722</accession>
<dbReference type="AlphaFoldDB" id="A0AAP5H722"/>
<dbReference type="PANTHER" id="PTHR43280:SF28">
    <property type="entry name" value="HTH-TYPE TRANSCRIPTIONAL ACTIVATOR RHAS"/>
    <property type="match status" value="1"/>
</dbReference>